<dbReference type="PANTHER" id="PTHR13370:SF3">
    <property type="entry name" value="TRNA (GUANINE(10)-N2)-METHYLTRANSFERASE HOMOLOG"/>
    <property type="match status" value="1"/>
</dbReference>
<dbReference type="InterPro" id="IPR002941">
    <property type="entry name" value="DNA_methylase_N4/N6"/>
</dbReference>
<keyword evidence="3" id="KW-0808">Transferase</keyword>
<evidence type="ECO:0000259" key="5">
    <source>
        <dbReference type="Pfam" id="PF01555"/>
    </source>
</evidence>
<dbReference type="InterPro" id="IPR002052">
    <property type="entry name" value="DNA_methylase_N6_adenine_CS"/>
</dbReference>
<dbReference type="Gene3D" id="3.40.50.150">
    <property type="entry name" value="Vaccinia Virus protein VP39"/>
    <property type="match status" value="1"/>
</dbReference>
<dbReference type="PROSITE" id="PS00092">
    <property type="entry name" value="N6_MTASE"/>
    <property type="match status" value="1"/>
</dbReference>
<evidence type="ECO:0000256" key="1">
    <source>
        <dbReference type="ARBA" id="ARBA00006594"/>
    </source>
</evidence>
<reference evidence="6" key="1">
    <citation type="submission" date="2021-08" db="EMBL/GenBank/DDBJ databases">
        <title>Comparative analyses of Brucepasteria parasyntrophica and Teretinema zuelzerae.</title>
        <authorList>
            <person name="Song Y."/>
            <person name="Brune A."/>
        </authorList>
    </citation>
    <scope>NUCLEOTIDE SEQUENCE</scope>
    <source>
        <strain evidence="6">DSM 1903</strain>
    </source>
</reference>
<name>A0AAE3JJK9_9SPIR</name>
<dbReference type="PRINTS" id="PR00508">
    <property type="entry name" value="S21N4MTFRASE"/>
</dbReference>
<comment type="similarity">
    <text evidence="1 4">Belongs to the N(4)/N(6)-methyltransferase family.</text>
</comment>
<keyword evidence="7" id="KW-1185">Reference proteome</keyword>
<dbReference type="RefSeq" id="WP_230754531.1">
    <property type="nucleotide sequence ID" value="NZ_JAINWA010000001.1"/>
</dbReference>
<evidence type="ECO:0000313" key="7">
    <source>
        <dbReference type="Proteomes" id="UP001198163"/>
    </source>
</evidence>
<evidence type="ECO:0000256" key="2">
    <source>
        <dbReference type="ARBA" id="ARBA00022603"/>
    </source>
</evidence>
<dbReference type="Proteomes" id="UP001198163">
    <property type="component" value="Unassembled WGS sequence"/>
</dbReference>
<dbReference type="GO" id="GO:0032259">
    <property type="term" value="P:methylation"/>
    <property type="evidence" value="ECO:0007669"/>
    <property type="project" value="UniProtKB-KW"/>
</dbReference>
<dbReference type="GO" id="GO:0008170">
    <property type="term" value="F:N-methyltransferase activity"/>
    <property type="evidence" value="ECO:0007669"/>
    <property type="project" value="InterPro"/>
</dbReference>
<dbReference type="GO" id="GO:0003677">
    <property type="term" value="F:DNA binding"/>
    <property type="evidence" value="ECO:0007669"/>
    <property type="project" value="InterPro"/>
</dbReference>
<accession>A0AAE3JJK9</accession>
<dbReference type="SUPFAM" id="SSF53335">
    <property type="entry name" value="S-adenosyl-L-methionine-dependent methyltransferases"/>
    <property type="match status" value="1"/>
</dbReference>
<comment type="caution">
    <text evidence="6">The sequence shown here is derived from an EMBL/GenBank/DDBJ whole genome shotgun (WGS) entry which is preliminary data.</text>
</comment>
<dbReference type="GO" id="GO:0005737">
    <property type="term" value="C:cytoplasm"/>
    <property type="evidence" value="ECO:0007669"/>
    <property type="project" value="TreeGrafter"/>
</dbReference>
<dbReference type="InterPro" id="IPR029063">
    <property type="entry name" value="SAM-dependent_MTases_sf"/>
</dbReference>
<dbReference type="EC" id="2.1.1.-" evidence="4"/>
<evidence type="ECO:0000256" key="4">
    <source>
        <dbReference type="RuleBase" id="RU362026"/>
    </source>
</evidence>
<dbReference type="EMBL" id="JAINWA010000001">
    <property type="protein sequence ID" value="MCD1654355.1"/>
    <property type="molecule type" value="Genomic_DNA"/>
</dbReference>
<gene>
    <name evidence="6" type="ORF">K7J14_06510</name>
</gene>
<dbReference type="InterPro" id="IPR001091">
    <property type="entry name" value="RM_Methyltransferase"/>
</dbReference>
<protein>
    <recommendedName>
        <fullName evidence="4">Methyltransferase</fullName>
        <ecNumber evidence="4">2.1.1.-</ecNumber>
    </recommendedName>
</protein>
<sequence length="311" mass="35586">MPETKSPRNKTLSLSDEEKQRLKSFIIGPEELSGKTAALPAIENKIINGDLFGLLPRLPAEFADLIIIDPPYNMDKDFYGNRFRGLSSDGYREWVRTWLPAVVELGKKDATVYVCGDWKSSSALFMELEKICTVRNRITWQREKGRGASANWKNCSEDIWFATRGADYVFNVQDVMQRKKVIAPYRHNGEPKDWHDTDEGKYRLTHPSNFWDDITVPFWSMEENTEHPTQKPEKLVAKLILASSRPGDIVFDPFAGSGTTAVTAKKLGRRWVGIEQNPEYCLWAQKRLEKADEDSRIQGYKDGCFLGRNEG</sequence>
<dbReference type="Pfam" id="PF01555">
    <property type="entry name" value="N6_N4_Mtase"/>
    <property type="match status" value="1"/>
</dbReference>
<dbReference type="PANTHER" id="PTHR13370">
    <property type="entry name" value="RNA METHYLASE-RELATED"/>
    <property type="match status" value="1"/>
</dbReference>
<evidence type="ECO:0000313" key="6">
    <source>
        <dbReference type="EMBL" id="MCD1654355.1"/>
    </source>
</evidence>
<organism evidence="6 7">
    <name type="scientific">Teretinema zuelzerae</name>
    <dbReference type="NCBI Taxonomy" id="156"/>
    <lineage>
        <taxon>Bacteria</taxon>
        <taxon>Pseudomonadati</taxon>
        <taxon>Spirochaetota</taxon>
        <taxon>Spirochaetia</taxon>
        <taxon>Spirochaetales</taxon>
        <taxon>Treponemataceae</taxon>
        <taxon>Teretinema</taxon>
    </lineage>
</organism>
<feature type="domain" description="DNA methylase N-4/N-6" evidence="5">
    <location>
        <begin position="64"/>
        <end position="285"/>
    </location>
</feature>
<keyword evidence="2" id="KW-0489">Methyltransferase</keyword>
<proteinExistence type="inferred from homology"/>
<evidence type="ECO:0000256" key="3">
    <source>
        <dbReference type="ARBA" id="ARBA00022679"/>
    </source>
</evidence>
<dbReference type="AlphaFoldDB" id="A0AAE3JJK9"/>